<dbReference type="InterPro" id="IPR000808">
    <property type="entry name" value="Mrp-like_CS"/>
</dbReference>
<evidence type="ECO:0000256" key="2">
    <source>
        <dbReference type="ARBA" id="ARBA00022741"/>
    </source>
</evidence>
<protein>
    <recommendedName>
        <fullName evidence="7 8">Iron-sulfur cluster carrier protein</fullName>
    </recommendedName>
</protein>
<accession>B8GFE4</accession>
<comment type="subunit">
    <text evidence="8">Homodimer.</text>
</comment>
<feature type="compositionally biased region" description="Basic and acidic residues" evidence="9">
    <location>
        <begin position="1"/>
        <end position="18"/>
    </location>
</feature>
<keyword evidence="3 8" id="KW-0067">ATP-binding</keyword>
<gene>
    <name evidence="10" type="ordered locus">Mpal_0621</name>
</gene>
<keyword evidence="2 8" id="KW-0547">Nucleotide-binding</keyword>
<evidence type="ECO:0000256" key="6">
    <source>
        <dbReference type="ARBA" id="ARBA00058094"/>
    </source>
</evidence>
<dbReference type="HOGENOM" id="CLU_024839_0_1_2"/>
<dbReference type="GeneID" id="7270208"/>
<dbReference type="PROSITE" id="PS01215">
    <property type="entry name" value="MRP"/>
    <property type="match status" value="1"/>
</dbReference>
<dbReference type="GO" id="GO:0005524">
    <property type="term" value="F:ATP binding"/>
    <property type="evidence" value="ECO:0007669"/>
    <property type="project" value="UniProtKB-UniRule"/>
</dbReference>
<evidence type="ECO:0000256" key="5">
    <source>
        <dbReference type="ARBA" id="ARBA00023014"/>
    </source>
</evidence>
<evidence type="ECO:0000256" key="3">
    <source>
        <dbReference type="ARBA" id="ARBA00022840"/>
    </source>
</evidence>
<dbReference type="InterPro" id="IPR019591">
    <property type="entry name" value="Mrp/NBP35_ATP-bd"/>
</dbReference>
<sequence length="301" mass="32262">MADNQDQRELCTEPEKQENCSGDCGSCPSASEHGAQGAPSHLPEKAKIDVKHVILVLSGKGGVGKSTVAVNLAYALSNHGFNVGLLDLDLHGPSVAKMLGIEDYKLQVIGNLIEPARITGSLSALSMAFLLPDTSTPVIWRGPMKMSVISQFLNEVNWGQLDYLVVDLPPGTGDEALTIAQLAPNVRGAVIVTTPQEVAILDSRKTIKFIEKLDLPVLGIVENMSGLICPHCKTEIDVFGKGGGEKAAKEFSVPFLGSIPLDLAMREAGDEGRPYVLRHSDSPTWKAVDSVMEELVKRVEN</sequence>
<dbReference type="STRING" id="521011.Mpal_0621"/>
<reference evidence="10 11" key="1">
    <citation type="journal article" date="2015" name="Genome Announc.">
        <title>Complete Genome Sequence of Methanosphaerula palustris E1-9CT, a Hydrogenotrophic Methanogen Isolated from a Minerotrophic Fen Peatland.</title>
        <authorList>
            <person name="Cadillo-Quiroz H."/>
            <person name="Browne P."/>
            <person name="Kyrpides N."/>
            <person name="Woyke T."/>
            <person name="Goodwin L."/>
            <person name="Detter C."/>
            <person name="Yavitt J.B."/>
            <person name="Zinder S.H."/>
        </authorList>
    </citation>
    <scope>NUCLEOTIDE SEQUENCE [LARGE SCALE GENOMIC DNA]</scope>
    <source>
        <strain evidence="11">ATCC BAA-1556 / DSM 19958 / E1-9c</strain>
    </source>
</reference>
<dbReference type="PANTHER" id="PTHR23264:SF19">
    <property type="entry name" value="CYTOSOLIC FE-S CLUSTER ASSEMBLY FACTOR NUBP2"/>
    <property type="match status" value="1"/>
</dbReference>
<keyword evidence="11" id="KW-1185">Reference proteome</keyword>
<keyword evidence="8" id="KW-0378">Hydrolase</keyword>
<dbReference type="KEGG" id="mpl:Mpal_0621"/>
<dbReference type="RefSeq" id="WP_012617311.1">
    <property type="nucleotide sequence ID" value="NC_011832.1"/>
</dbReference>
<dbReference type="InterPro" id="IPR027417">
    <property type="entry name" value="P-loop_NTPase"/>
</dbReference>
<evidence type="ECO:0000256" key="1">
    <source>
        <dbReference type="ARBA" id="ARBA00022723"/>
    </source>
</evidence>
<dbReference type="EMBL" id="CP001338">
    <property type="protein sequence ID" value="ACL15992.1"/>
    <property type="molecule type" value="Genomic_DNA"/>
</dbReference>
<evidence type="ECO:0000256" key="4">
    <source>
        <dbReference type="ARBA" id="ARBA00023004"/>
    </source>
</evidence>
<dbReference type="AlphaFoldDB" id="B8GFE4"/>
<proteinExistence type="inferred from homology"/>
<name>B8GFE4_METPE</name>
<dbReference type="SUPFAM" id="SSF52540">
    <property type="entry name" value="P-loop containing nucleoside triphosphate hydrolases"/>
    <property type="match status" value="1"/>
</dbReference>
<feature type="binding site" evidence="8">
    <location>
        <begin position="59"/>
        <end position="66"/>
    </location>
    <ligand>
        <name>ATP</name>
        <dbReference type="ChEBI" id="CHEBI:30616"/>
    </ligand>
</feature>
<dbReference type="FunFam" id="3.40.50.300:FF:001119">
    <property type="entry name" value="Iron-sulfur cluster carrier protein"/>
    <property type="match status" value="1"/>
</dbReference>
<dbReference type="GO" id="GO:0016887">
    <property type="term" value="F:ATP hydrolysis activity"/>
    <property type="evidence" value="ECO:0007669"/>
    <property type="project" value="UniProtKB-UniRule"/>
</dbReference>
<evidence type="ECO:0000256" key="8">
    <source>
        <dbReference type="HAMAP-Rule" id="MF_02040"/>
    </source>
</evidence>
<dbReference type="GO" id="GO:0140663">
    <property type="term" value="F:ATP-dependent FeS chaperone activity"/>
    <property type="evidence" value="ECO:0007669"/>
    <property type="project" value="InterPro"/>
</dbReference>
<dbReference type="PANTHER" id="PTHR23264">
    <property type="entry name" value="NUCLEOTIDE-BINDING PROTEIN NBP35 YEAST -RELATED"/>
    <property type="match status" value="1"/>
</dbReference>
<organism evidence="10 11">
    <name type="scientific">Methanosphaerula palustris (strain ATCC BAA-1556 / DSM 19958 / E1-9c)</name>
    <dbReference type="NCBI Taxonomy" id="521011"/>
    <lineage>
        <taxon>Archaea</taxon>
        <taxon>Methanobacteriati</taxon>
        <taxon>Methanobacteriota</taxon>
        <taxon>Stenosarchaea group</taxon>
        <taxon>Methanomicrobia</taxon>
        <taxon>Methanomicrobiales</taxon>
        <taxon>Methanoregulaceae</taxon>
        <taxon>Methanosphaerula</taxon>
    </lineage>
</organism>
<dbReference type="GO" id="GO:0005829">
    <property type="term" value="C:cytosol"/>
    <property type="evidence" value="ECO:0007669"/>
    <property type="project" value="TreeGrafter"/>
</dbReference>
<dbReference type="GO" id="GO:0046872">
    <property type="term" value="F:metal ion binding"/>
    <property type="evidence" value="ECO:0007669"/>
    <property type="project" value="UniProtKB-KW"/>
</dbReference>
<evidence type="ECO:0000256" key="9">
    <source>
        <dbReference type="SAM" id="MobiDB-lite"/>
    </source>
</evidence>
<keyword evidence="1 8" id="KW-0479">Metal-binding</keyword>
<dbReference type="eggNOG" id="arCOG00585">
    <property type="taxonomic scope" value="Archaea"/>
</dbReference>
<keyword evidence="4 8" id="KW-0408">Iron</keyword>
<comment type="function">
    <text evidence="6 8">Binds and transfers iron-sulfur (Fe-S) clusters to target apoproteins. Can hydrolyze ATP.</text>
</comment>
<dbReference type="Pfam" id="PF10609">
    <property type="entry name" value="ParA"/>
    <property type="match status" value="1"/>
</dbReference>
<keyword evidence="5 8" id="KW-0411">Iron-sulfur</keyword>
<evidence type="ECO:0000256" key="7">
    <source>
        <dbReference type="ARBA" id="ARBA00074706"/>
    </source>
</evidence>
<dbReference type="InterPro" id="IPR033756">
    <property type="entry name" value="YlxH/NBP35"/>
</dbReference>
<feature type="region of interest" description="Disordered" evidence="9">
    <location>
        <begin position="1"/>
        <end position="41"/>
    </location>
</feature>
<dbReference type="GO" id="GO:0016226">
    <property type="term" value="P:iron-sulfur cluster assembly"/>
    <property type="evidence" value="ECO:0007669"/>
    <property type="project" value="InterPro"/>
</dbReference>
<dbReference type="GO" id="GO:0051536">
    <property type="term" value="F:iron-sulfur cluster binding"/>
    <property type="evidence" value="ECO:0007669"/>
    <property type="project" value="UniProtKB-UniRule"/>
</dbReference>
<evidence type="ECO:0000313" key="10">
    <source>
        <dbReference type="EMBL" id="ACL15992.1"/>
    </source>
</evidence>
<dbReference type="OrthoDB" id="8297at2157"/>
<dbReference type="HAMAP" id="MF_02040">
    <property type="entry name" value="Mrp_NBP35"/>
    <property type="match status" value="1"/>
</dbReference>
<dbReference type="CDD" id="cd02037">
    <property type="entry name" value="Mrp_NBP35"/>
    <property type="match status" value="1"/>
</dbReference>
<comment type="similarity">
    <text evidence="8">Belongs to the Mrp/NBP35 ATP-binding proteins family.</text>
</comment>
<dbReference type="Gene3D" id="3.40.50.300">
    <property type="entry name" value="P-loop containing nucleotide triphosphate hydrolases"/>
    <property type="match status" value="1"/>
</dbReference>
<evidence type="ECO:0000313" key="11">
    <source>
        <dbReference type="Proteomes" id="UP000002457"/>
    </source>
</evidence>
<dbReference type="Proteomes" id="UP000002457">
    <property type="component" value="Chromosome"/>
</dbReference>